<keyword evidence="2" id="KW-0732">Signal</keyword>
<feature type="compositionally biased region" description="Pro residues" evidence="1">
    <location>
        <begin position="215"/>
        <end position="233"/>
    </location>
</feature>
<name>A0AAD9ENH2_DISEL</name>
<feature type="region of interest" description="Disordered" evidence="1">
    <location>
        <begin position="189"/>
        <end position="289"/>
    </location>
</feature>
<evidence type="ECO:0000313" key="4">
    <source>
        <dbReference type="Proteomes" id="UP001228049"/>
    </source>
</evidence>
<dbReference type="EMBL" id="JASDAP010000105">
    <property type="protein sequence ID" value="KAK1875628.1"/>
    <property type="molecule type" value="Genomic_DNA"/>
</dbReference>
<dbReference type="AlphaFoldDB" id="A0AAD9ENH2"/>
<evidence type="ECO:0000313" key="3">
    <source>
        <dbReference type="EMBL" id="KAK1875628.1"/>
    </source>
</evidence>
<proteinExistence type="predicted"/>
<feature type="non-terminal residue" evidence="3">
    <location>
        <position position="1"/>
    </location>
</feature>
<dbReference type="InterPro" id="IPR010832">
    <property type="entry name" value="ProSAAS"/>
</dbReference>
<keyword evidence="4" id="KW-1185">Reference proteome</keyword>
<dbReference type="GO" id="GO:0004866">
    <property type="term" value="F:endopeptidase inhibitor activity"/>
    <property type="evidence" value="ECO:0007669"/>
    <property type="project" value="InterPro"/>
</dbReference>
<accession>A0AAD9ENH2</accession>
<comment type="caution">
    <text evidence="3">The sequence shown here is derived from an EMBL/GenBank/DDBJ whole genome shotgun (WGS) entry which is preliminary data.</text>
</comment>
<feature type="chain" id="PRO_5042229992" evidence="2">
    <location>
        <begin position="17"/>
        <end position="289"/>
    </location>
</feature>
<gene>
    <name evidence="3" type="ORF">KUDE01_015402</name>
</gene>
<sequence length="289" mass="32178">MASLSLLLLCTALIHAAQVRHTHKHTQTHTHTHTHTGGYLSSALPIGRGGGRGLDTSVGGVRRQRRDLVLPYEDRMMSYPATQGGGRASSLYYQSDDLRGRGLDEALQRLVERDQRREQEEEQRAAYLSALLRLLSEAESAGLGDFLSDYDESGLRMRRPAWWGVLEPQLAQALMDRMDPQLAQALLQGNRSERPLQAGRGTAGDQDTLRLMESPPFPDDMAPPSPSKRPPPAQSEAIGRGRAPPPAGLQRMKRIDAMATEELHHGSRSRRRRRAAQDYDPQILMDQIL</sequence>
<protein>
    <submittedName>
        <fullName evidence="3">Nickel-responsive regulator</fullName>
    </submittedName>
</protein>
<feature type="region of interest" description="Disordered" evidence="1">
    <location>
        <begin position="22"/>
        <end position="46"/>
    </location>
</feature>
<feature type="signal peptide" evidence="2">
    <location>
        <begin position="1"/>
        <end position="16"/>
    </location>
</feature>
<feature type="compositionally biased region" description="Basic residues" evidence="1">
    <location>
        <begin position="22"/>
        <end position="34"/>
    </location>
</feature>
<dbReference type="Proteomes" id="UP001228049">
    <property type="component" value="Unassembled WGS sequence"/>
</dbReference>
<evidence type="ECO:0000256" key="2">
    <source>
        <dbReference type="SAM" id="SignalP"/>
    </source>
</evidence>
<feature type="compositionally biased region" description="Basic and acidic residues" evidence="1">
    <location>
        <begin position="253"/>
        <end position="265"/>
    </location>
</feature>
<reference evidence="3" key="1">
    <citation type="submission" date="2023-04" db="EMBL/GenBank/DDBJ databases">
        <title>Chromosome-level genome of Chaenocephalus aceratus.</title>
        <authorList>
            <person name="Park H."/>
        </authorList>
    </citation>
    <scope>NUCLEOTIDE SEQUENCE</scope>
    <source>
        <strain evidence="3">DE</strain>
        <tissue evidence="3">Muscle</tissue>
    </source>
</reference>
<evidence type="ECO:0000256" key="1">
    <source>
        <dbReference type="SAM" id="MobiDB-lite"/>
    </source>
</evidence>
<dbReference type="Pfam" id="PF07259">
    <property type="entry name" value="ProSAAS"/>
    <property type="match status" value="1"/>
</dbReference>
<organism evidence="3 4">
    <name type="scientific">Dissostichus eleginoides</name>
    <name type="common">Patagonian toothfish</name>
    <name type="synonym">Dissostichus amissus</name>
    <dbReference type="NCBI Taxonomy" id="100907"/>
    <lineage>
        <taxon>Eukaryota</taxon>
        <taxon>Metazoa</taxon>
        <taxon>Chordata</taxon>
        <taxon>Craniata</taxon>
        <taxon>Vertebrata</taxon>
        <taxon>Euteleostomi</taxon>
        <taxon>Actinopterygii</taxon>
        <taxon>Neopterygii</taxon>
        <taxon>Teleostei</taxon>
        <taxon>Neoteleostei</taxon>
        <taxon>Acanthomorphata</taxon>
        <taxon>Eupercaria</taxon>
        <taxon>Perciformes</taxon>
        <taxon>Notothenioidei</taxon>
        <taxon>Nototheniidae</taxon>
        <taxon>Dissostichus</taxon>
    </lineage>
</organism>